<keyword evidence="1" id="KW-0472">Membrane</keyword>
<proteinExistence type="predicted"/>
<feature type="transmembrane region" description="Helical" evidence="1">
    <location>
        <begin position="75"/>
        <end position="94"/>
    </location>
</feature>
<sequence length="98" mass="10524">MCYIGVMPVFSLPVMIVFALGVGNFAAHKAVIASGHPALAQMPWYNALGGRFSLGLEFLILLGAMLLAAEGSLGWVIGYLFYSIFNFVAAWLILKGKV</sequence>
<reference evidence="3" key="1">
    <citation type="journal article" date="2019" name="Int. J. Syst. Evol. Microbiol.">
        <title>The Global Catalogue of Microorganisms (GCM) 10K type strain sequencing project: providing services to taxonomists for standard genome sequencing and annotation.</title>
        <authorList>
            <consortium name="The Broad Institute Genomics Platform"/>
            <consortium name="The Broad Institute Genome Sequencing Center for Infectious Disease"/>
            <person name="Wu L."/>
            <person name="Ma J."/>
        </authorList>
    </citation>
    <scope>NUCLEOTIDE SEQUENCE [LARGE SCALE GENOMIC DNA]</scope>
    <source>
        <strain evidence="3">CGMCC 1.15297</strain>
    </source>
</reference>
<feature type="transmembrane region" description="Helical" evidence="1">
    <location>
        <begin position="48"/>
        <end position="69"/>
    </location>
</feature>
<dbReference type="EMBL" id="BMID01000001">
    <property type="protein sequence ID" value="GGA12672.1"/>
    <property type="molecule type" value="Genomic_DNA"/>
</dbReference>
<evidence type="ECO:0000313" key="3">
    <source>
        <dbReference type="Proteomes" id="UP000603317"/>
    </source>
</evidence>
<evidence type="ECO:0000313" key="2">
    <source>
        <dbReference type="EMBL" id="GGA12672.1"/>
    </source>
</evidence>
<protein>
    <submittedName>
        <fullName evidence="2">Uncharacterized protein</fullName>
    </submittedName>
</protein>
<feature type="transmembrane region" description="Helical" evidence="1">
    <location>
        <begin position="6"/>
        <end position="27"/>
    </location>
</feature>
<keyword evidence="1" id="KW-1133">Transmembrane helix</keyword>
<name>A0ABQ1FGU2_9SPHN</name>
<keyword evidence="3" id="KW-1185">Reference proteome</keyword>
<comment type="caution">
    <text evidence="2">The sequence shown here is derived from an EMBL/GenBank/DDBJ whole genome shotgun (WGS) entry which is preliminary data.</text>
</comment>
<keyword evidence="1" id="KW-0812">Transmembrane</keyword>
<organism evidence="2 3">
    <name type="scientific">Blastomonas marina</name>
    <dbReference type="NCBI Taxonomy" id="1867408"/>
    <lineage>
        <taxon>Bacteria</taxon>
        <taxon>Pseudomonadati</taxon>
        <taxon>Pseudomonadota</taxon>
        <taxon>Alphaproteobacteria</taxon>
        <taxon>Sphingomonadales</taxon>
        <taxon>Sphingomonadaceae</taxon>
        <taxon>Blastomonas</taxon>
    </lineage>
</organism>
<gene>
    <name evidence="2" type="ORF">GCM10010923_24240</name>
</gene>
<dbReference type="Proteomes" id="UP000603317">
    <property type="component" value="Unassembled WGS sequence"/>
</dbReference>
<evidence type="ECO:0000256" key="1">
    <source>
        <dbReference type="SAM" id="Phobius"/>
    </source>
</evidence>
<accession>A0ABQ1FGU2</accession>